<organism evidence="1 2">
    <name type="scientific">Tagetes erecta</name>
    <name type="common">African marigold</name>
    <dbReference type="NCBI Taxonomy" id="13708"/>
    <lineage>
        <taxon>Eukaryota</taxon>
        <taxon>Viridiplantae</taxon>
        <taxon>Streptophyta</taxon>
        <taxon>Embryophyta</taxon>
        <taxon>Tracheophyta</taxon>
        <taxon>Spermatophyta</taxon>
        <taxon>Magnoliopsida</taxon>
        <taxon>eudicotyledons</taxon>
        <taxon>Gunneridae</taxon>
        <taxon>Pentapetalae</taxon>
        <taxon>asterids</taxon>
        <taxon>campanulids</taxon>
        <taxon>Asterales</taxon>
        <taxon>Asteraceae</taxon>
        <taxon>Asteroideae</taxon>
        <taxon>Heliantheae alliance</taxon>
        <taxon>Tageteae</taxon>
        <taxon>Tagetes</taxon>
    </lineage>
</organism>
<reference evidence="1" key="1">
    <citation type="journal article" date="2023" name="bioRxiv">
        <title>Improved chromosome-level genome assembly for marigold (Tagetes erecta).</title>
        <authorList>
            <person name="Jiang F."/>
            <person name="Yuan L."/>
            <person name="Wang S."/>
            <person name="Wang H."/>
            <person name="Xu D."/>
            <person name="Wang A."/>
            <person name="Fan W."/>
        </authorList>
    </citation>
    <scope>NUCLEOTIDE SEQUENCE</scope>
    <source>
        <strain evidence="1">WSJ</strain>
        <tissue evidence="1">Leaf</tissue>
    </source>
</reference>
<evidence type="ECO:0000313" key="2">
    <source>
        <dbReference type="Proteomes" id="UP001229421"/>
    </source>
</evidence>
<name>A0AAD8NMQ6_TARER</name>
<proteinExistence type="predicted"/>
<dbReference type="Proteomes" id="UP001229421">
    <property type="component" value="Unassembled WGS sequence"/>
</dbReference>
<protein>
    <submittedName>
        <fullName evidence="1">Uncharacterized protein</fullName>
    </submittedName>
</protein>
<dbReference type="AlphaFoldDB" id="A0AAD8NMQ6"/>
<accession>A0AAD8NMQ6</accession>
<gene>
    <name evidence="1" type="ORF">QVD17_30870</name>
</gene>
<dbReference type="EMBL" id="JAUHHV010000008">
    <property type="protein sequence ID" value="KAK1415099.1"/>
    <property type="molecule type" value="Genomic_DNA"/>
</dbReference>
<evidence type="ECO:0000313" key="1">
    <source>
        <dbReference type="EMBL" id="KAK1415099.1"/>
    </source>
</evidence>
<keyword evidence="2" id="KW-1185">Reference proteome</keyword>
<sequence length="144" mass="16718">MITIFGTFELKLLHPSYIDYLRSRKPEKLNSEVADADKKHFEIIFEVIGAETEKIRLRKTLLYANLVKIEIKGIDYIRITSKGTLEVKAKGVKMAEIKILTNDSKPIQAKTVEKFKSCILRTIKYQETHVTKPLFDVKEEPEDY</sequence>
<comment type="caution">
    <text evidence="1">The sequence shown here is derived from an EMBL/GenBank/DDBJ whole genome shotgun (WGS) entry which is preliminary data.</text>
</comment>